<dbReference type="InterPro" id="IPR013395">
    <property type="entry name" value="CRISPR-assoc_Cas3_yers"/>
</dbReference>
<keyword evidence="7" id="KW-0067">ATP-binding</keyword>
<dbReference type="Pfam" id="PF22590">
    <property type="entry name" value="Cas3-like_C_2"/>
    <property type="match status" value="1"/>
</dbReference>
<evidence type="ECO:0000313" key="11">
    <source>
        <dbReference type="Proteomes" id="UP000477739"/>
    </source>
</evidence>
<dbReference type="SUPFAM" id="SSF52540">
    <property type="entry name" value="P-loop containing nucleoside triphosphate hydrolases"/>
    <property type="match status" value="1"/>
</dbReference>
<keyword evidence="3" id="KW-0479">Metal-binding</keyword>
<sequence length="1087" mass="123125">MNVLIISRCSKHAREESCRILDQFAERTGDAAWQTIITFEGANTLRRLLRKSARRNTAVACHWLKKNGQSELLWIVGNPRRFNAQGRVPTHRTSTLATVDKEEYRWQSAESIALLAAIAGLFHDFGKAGRCFQESLTGKNSRSFQPYRHEWISVRLFQAFVGEQDDARWLEKLESLTSEDETALLARLQKDNPHYSDSPFTTLPPLARVVAWLVLSHHRLPENLRSQSKESSEHCARWLETQLNVEWNALNHDDTEKAFRWTEADFHHVWTFPSGTPLQSRVWREKARQIARRARNTPALRQWGSMEQPFILHMARFCLMLADRFCSSGDPQPHWQDPLYPVWANSDRSSGALKLRVDEHLTGVAHHALLVGRQLMRARASLPAIARHKGFRQRAIDPLFQWQNKAWDVAVALRERSREQGFFGVNMASTGCGKTFANARIMYALADEQKGCRFTIALGLRTLTLQTGDALRRRLHLDEDDLAVLVGSPAVKQLWQQVEKEKKQAESDRGSASVESPLDEQQYVHYDGSVQAGALEKWLQSDTRLSALVSAPVLVATIDHLIPATEGVRGGKQLPAMLRLLSSDLILDEPDDFDIADLYAVCRLMNWAGMLGTRVLLSSATLPPELVQALFAAYLAGRKVWQKSCGESDRPVNICCAWFDEQRAHAEQLPDGRKFSEAHRAFVERRALMLAEKPGLHSGRIASVRPVSASFADVIAAVAQTVHQQILELHRVHKETRTDGKAISLGLVRFANIDPLAAVAKALLATPSPQDVCIHYCVYHARHPLAVRSAMEASLDAAFIRHDAATLWQHPTIAHVLRQRPETQHIFVVLGTSVMEVGRDWDASWGIIEPSSMRSIIQFAGRIQRHRRIVPDAENVVLLSRNIRALRNLTPAFCRPGFEDKACPLDSHDLYTLLPPQDYQTINALPRILPANGDNKLAELEHRRLRETLMNSRGKRIVAAEWWRNPLSWNAWMQRRTPFRQSQPEATFFLYLEDELSEPYFVFRTEGGEMKSAEGFVSAEVECAEGVANWGSVDYGEVLLELADRLNIEIGLASETFGEITVPVNKQESAISDWCYHPWLGVYRDKF</sequence>
<dbReference type="EMBL" id="WMJZ01000031">
    <property type="protein sequence ID" value="MTH48178.1"/>
    <property type="molecule type" value="Genomic_DNA"/>
</dbReference>
<comment type="similarity">
    <text evidence="1">In the N-terminal section; belongs to the CRISPR-associated nuclease Cas3-HD family.</text>
</comment>
<dbReference type="GO" id="GO:0016787">
    <property type="term" value="F:hydrolase activity"/>
    <property type="evidence" value="ECO:0007669"/>
    <property type="project" value="UniProtKB-KW"/>
</dbReference>
<evidence type="ECO:0000256" key="6">
    <source>
        <dbReference type="ARBA" id="ARBA00022806"/>
    </source>
</evidence>
<organism evidence="10 11">
    <name type="scientific">Intestinirhabdus alba</name>
    <dbReference type="NCBI Taxonomy" id="2899544"/>
    <lineage>
        <taxon>Bacteria</taxon>
        <taxon>Pseudomonadati</taxon>
        <taxon>Pseudomonadota</taxon>
        <taxon>Gammaproteobacteria</taxon>
        <taxon>Enterobacterales</taxon>
        <taxon>Enterobacteriaceae</taxon>
        <taxon>Intestinirhabdus</taxon>
    </lineage>
</organism>
<dbReference type="GO" id="GO:0005524">
    <property type="term" value="F:ATP binding"/>
    <property type="evidence" value="ECO:0007669"/>
    <property type="project" value="UniProtKB-KW"/>
</dbReference>
<gene>
    <name evidence="10" type="primary">cas3f</name>
    <name evidence="10" type="ORF">GJV78_18340</name>
</gene>
<evidence type="ECO:0000256" key="1">
    <source>
        <dbReference type="ARBA" id="ARBA00006847"/>
    </source>
</evidence>
<feature type="domain" description="HD Cas3-type" evidence="9">
    <location>
        <begin position="102"/>
        <end position="325"/>
    </location>
</feature>
<dbReference type="AlphaFoldDB" id="A0A6L6IR34"/>
<proteinExistence type="inferred from homology"/>
<dbReference type="Pfam" id="PF21384">
    <property type="entry name" value="Cas3_I-F_Cas2"/>
    <property type="match status" value="1"/>
</dbReference>
<dbReference type="Pfam" id="PF21802">
    <property type="entry name" value="Cas3-like_C"/>
    <property type="match status" value="1"/>
</dbReference>
<dbReference type="RefSeq" id="WP_155109663.1">
    <property type="nucleotide sequence ID" value="NZ_WMJZ01000031.1"/>
</dbReference>
<dbReference type="Gene3D" id="1.10.3210.30">
    <property type="match status" value="1"/>
</dbReference>
<dbReference type="InterPro" id="IPR054712">
    <property type="entry name" value="Cas3-like_dom"/>
</dbReference>
<reference evidence="10 11" key="1">
    <citation type="submission" date="2019-11" db="EMBL/GenBank/DDBJ databases">
        <title>Escherichia alba sp. nov. isolated from the gut of plastic-eating superworms Zophobas atratus.</title>
        <authorList>
            <person name="Yang Y."/>
        </authorList>
    </citation>
    <scope>NUCLEOTIDE SEQUENCE [LARGE SCALE GENOMIC DNA]</scope>
    <source>
        <strain evidence="11">BIT-B35</strain>
    </source>
</reference>
<name>A0A6L6IR34_9ENTR</name>
<dbReference type="Proteomes" id="UP000477739">
    <property type="component" value="Unassembled WGS sequence"/>
</dbReference>
<dbReference type="InterPro" id="IPR038257">
    <property type="entry name" value="CRISPR-assoc_Cas3_HD_sf"/>
</dbReference>
<evidence type="ECO:0000259" key="9">
    <source>
        <dbReference type="PROSITE" id="PS51643"/>
    </source>
</evidence>
<dbReference type="NCBIfam" id="TIGR02562">
    <property type="entry name" value="cas3_yersinia"/>
    <property type="match status" value="1"/>
</dbReference>
<evidence type="ECO:0000256" key="4">
    <source>
        <dbReference type="ARBA" id="ARBA00022741"/>
    </source>
</evidence>
<dbReference type="Pfam" id="PF18019">
    <property type="entry name" value="Cas3_HD"/>
    <property type="match status" value="1"/>
</dbReference>
<comment type="similarity">
    <text evidence="2">In the central section; belongs to the CRISPR-associated helicase Cas3 family.</text>
</comment>
<dbReference type="InterPro" id="IPR048824">
    <property type="entry name" value="Cas3-like_C"/>
</dbReference>
<accession>A0A6L6IR34</accession>
<keyword evidence="4" id="KW-0547">Nucleotide-binding</keyword>
<dbReference type="InterPro" id="IPR027417">
    <property type="entry name" value="P-loop_NTPase"/>
</dbReference>
<keyword evidence="5" id="KW-0378">Hydrolase</keyword>
<evidence type="ECO:0000256" key="3">
    <source>
        <dbReference type="ARBA" id="ARBA00022723"/>
    </source>
</evidence>
<keyword evidence="6" id="KW-0347">Helicase</keyword>
<evidence type="ECO:0000256" key="2">
    <source>
        <dbReference type="ARBA" id="ARBA00009046"/>
    </source>
</evidence>
<evidence type="ECO:0000313" key="10">
    <source>
        <dbReference type="EMBL" id="MTH48178.1"/>
    </source>
</evidence>
<dbReference type="InterPro" id="IPR006483">
    <property type="entry name" value="CRISPR-assoc_Cas3_HD"/>
</dbReference>
<evidence type="ECO:0000256" key="7">
    <source>
        <dbReference type="ARBA" id="ARBA00022840"/>
    </source>
</evidence>
<dbReference type="PROSITE" id="PS51643">
    <property type="entry name" value="HD_CAS3"/>
    <property type="match status" value="1"/>
</dbReference>
<keyword evidence="8" id="KW-0051">Antiviral defense</keyword>
<dbReference type="InterPro" id="IPR048823">
    <property type="entry name" value="Cas3_I-F_Cas2"/>
</dbReference>
<keyword evidence="11" id="KW-1185">Reference proteome</keyword>
<protein>
    <submittedName>
        <fullName evidence="10">Type I-F CRISPR-associated helicase Cas3</fullName>
    </submittedName>
</protein>
<dbReference type="GO" id="GO:0004386">
    <property type="term" value="F:helicase activity"/>
    <property type="evidence" value="ECO:0007669"/>
    <property type="project" value="UniProtKB-KW"/>
</dbReference>
<evidence type="ECO:0000256" key="5">
    <source>
        <dbReference type="ARBA" id="ARBA00022801"/>
    </source>
</evidence>
<evidence type="ECO:0000256" key="8">
    <source>
        <dbReference type="ARBA" id="ARBA00023118"/>
    </source>
</evidence>
<comment type="caution">
    <text evidence="10">The sequence shown here is derived from an EMBL/GenBank/DDBJ whole genome shotgun (WGS) entry which is preliminary data.</text>
</comment>
<dbReference type="GO" id="GO:0046872">
    <property type="term" value="F:metal ion binding"/>
    <property type="evidence" value="ECO:0007669"/>
    <property type="project" value="UniProtKB-KW"/>
</dbReference>
<dbReference type="GO" id="GO:0051607">
    <property type="term" value="P:defense response to virus"/>
    <property type="evidence" value="ECO:0007669"/>
    <property type="project" value="UniProtKB-KW"/>
</dbReference>
<dbReference type="OrthoDB" id="220028at2"/>
<dbReference type="Gene3D" id="3.40.50.300">
    <property type="entry name" value="P-loop containing nucleotide triphosphate hydrolases"/>
    <property type="match status" value="1"/>
</dbReference>